<keyword evidence="1" id="KW-1133">Transmembrane helix</keyword>
<protein>
    <submittedName>
        <fullName evidence="2">12723_t:CDS:1</fullName>
    </submittedName>
</protein>
<organism evidence="2 3">
    <name type="scientific">Funneliformis caledonium</name>
    <dbReference type="NCBI Taxonomy" id="1117310"/>
    <lineage>
        <taxon>Eukaryota</taxon>
        <taxon>Fungi</taxon>
        <taxon>Fungi incertae sedis</taxon>
        <taxon>Mucoromycota</taxon>
        <taxon>Glomeromycotina</taxon>
        <taxon>Glomeromycetes</taxon>
        <taxon>Glomerales</taxon>
        <taxon>Glomeraceae</taxon>
        <taxon>Funneliformis</taxon>
    </lineage>
</organism>
<gene>
    <name evidence="2" type="ORF">FCALED_LOCUS8490</name>
</gene>
<accession>A0A9N9GFS5</accession>
<dbReference type="OrthoDB" id="2444204at2759"/>
<sequence length="312" mass="36726">PRQKNSIIRKEFEDIFAVSKVNDREQKRKCSLDNPFVHLIYEDTAETPLESQSEGWWTERLINYHIRYQSPLANHTWYGLIETADKIWLGRLSNEPSNFAVMLKCMFVFQQLREEWCIDKFDWEILHPNDLPVGNDYYGYLKAIPIGKRLSSFFSWLHSNHYNCTLYLLWNSKCCWFSRSFLDIAIFAYLGLISLIILTHLLQRHPGLSKTIRKENYNAAIKNSLEQVHQLEFLIYPSADTALINYWHGRTHFCDEESIDPITFVVDSEGDEDFLFPRIPQSRPQTLKPGFAELSRNDKSLANKFMTNQALE</sequence>
<name>A0A9N9GFS5_9GLOM</name>
<reference evidence="2" key="1">
    <citation type="submission" date="2021-06" db="EMBL/GenBank/DDBJ databases">
        <authorList>
            <person name="Kallberg Y."/>
            <person name="Tangrot J."/>
            <person name="Rosling A."/>
        </authorList>
    </citation>
    <scope>NUCLEOTIDE SEQUENCE</scope>
    <source>
        <strain evidence="2">UK204</strain>
    </source>
</reference>
<feature type="non-terminal residue" evidence="2">
    <location>
        <position position="312"/>
    </location>
</feature>
<dbReference type="AlphaFoldDB" id="A0A9N9GFS5"/>
<dbReference type="Proteomes" id="UP000789570">
    <property type="component" value="Unassembled WGS sequence"/>
</dbReference>
<proteinExistence type="predicted"/>
<dbReference type="EMBL" id="CAJVPQ010002484">
    <property type="protein sequence ID" value="CAG8598900.1"/>
    <property type="molecule type" value="Genomic_DNA"/>
</dbReference>
<evidence type="ECO:0000313" key="3">
    <source>
        <dbReference type="Proteomes" id="UP000789570"/>
    </source>
</evidence>
<evidence type="ECO:0000313" key="2">
    <source>
        <dbReference type="EMBL" id="CAG8598900.1"/>
    </source>
</evidence>
<evidence type="ECO:0000256" key="1">
    <source>
        <dbReference type="SAM" id="Phobius"/>
    </source>
</evidence>
<comment type="caution">
    <text evidence="2">The sequence shown here is derived from an EMBL/GenBank/DDBJ whole genome shotgun (WGS) entry which is preliminary data.</text>
</comment>
<keyword evidence="3" id="KW-1185">Reference proteome</keyword>
<feature type="transmembrane region" description="Helical" evidence="1">
    <location>
        <begin position="181"/>
        <end position="202"/>
    </location>
</feature>
<keyword evidence="1" id="KW-0812">Transmembrane</keyword>
<keyword evidence="1" id="KW-0472">Membrane</keyword>